<dbReference type="InterPro" id="IPR050090">
    <property type="entry name" value="Tyrosine_recombinase_XerCD"/>
</dbReference>
<dbReference type="InterPro" id="IPR013762">
    <property type="entry name" value="Integrase-like_cat_sf"/>
</dbReference>
<keyword evidence="3" id="KW-0233">DNA recombination</keyword>
<dbReference type="OrthoDB" id="2445040at2"/>
<dbReference type="PROSITE" id="PS51898">
    <property type="entry name" value="TYR_RECOMBINASE"/>
    <property type="match status" value="1"/>
</dbReference>
<dbReference type="RefSeq" id="WP_147665535.1">
    <property type="nucleotide sequence ID" value="NZ_VDUW01000001.1"/>
</dbReference>
<feature type="domain" description="Tyr recombinase" evidence="4">
    <location>
        <begin position="190"/>
        <end position="381"/>
    </location>
</feature>
<protein>
    <submittedName>
        <fullName evidence="5">Integrase</fullName>
    </submittedName>
</protein>
<gene>
    <name evidence="5" type="ORF">FHP05_01905</name>
</gene>
<dbReference type="Gene3D" id="1.10.443.10">
    <property type="entry name" value="Intergrase catalytic core"/>
    <property type="match status" value="1"/>
</dbReference>
<dbReference type="Gene3D" id="1.10.150.130">
    <property type="match status" value="1"/>
</dbReference>
<keyword evidence="6" id="KW-1185">Reference proteome</keyword>
<dbReference type="Pfam" id="PF00589">
    <property type="entry name" value="Phage_integrase"/>
    <property type="match status" value="1"/>
</dbReference>
<dbReference type="PANTHER" id="PTHR30349:SF41">
    <property type="entry name" value="INTEGRASE_RECOMBINASE PROTEIN MJ0367-RELATED"/>
    <property type="match status" value="1"/>
</dbReference>
<dbReference type="InterPro" id="IPR011010">
    <property type="entry name" value="DNA_brk_join_enz"/>
</dbReference>
<evidence type="ECO:0000313" key="5">
    <source>
        <dbReference type="EMBL" id="TXL67798.1"/>
    </source>
</evidence>
<evidence type="ECO:0000256" key="3">
    <source>
        <dbReference type="ARBA" id="ARBA00023172"/>
    </source>
</evidence>
<dbReference type="CDD" id="cd00397">
    <property type="entry name" value="DNA_BRE_C"/>
    <property type="match status" value="1"/>
</dbReference>
<evidence type="ECO:0000256" key="2">
    <source>
        <dbReference type="ARBA" id="ARBA00023125"/>
    </source>
</evidence>
<comment type="similarity">
    <text evidence="1">Belongs to the 'phage' integrase family.</text>
</comment>
<dbReference type="SUPFAM" id="SSF56349">
    <property type="entry name" value="DNA breaking-rejoining enzymes"/>
    <property type="match status" value="1"/>
</dbReference>
<reference evidence="5 6" key="1">
    <citation type="submission" date="2019-06" db="EMBL/GenBank/DDBJ databases">
        <title>Cerasibacillus sp. nov., isolated from maize field.</title>
        <authorList>
            <person name="Lin S.-Y."/>
            <person name="Tsai C.-F."/>
            <person name="Young C.-C."/>
        </authorList>
    </citation>
    <scope>NUCLEOTIDE SEQUENCE [LARGE SCALE GENOMIC DNA]</scope>
    <source>
        <strain evidence="5 6">CC-CFT480</strain>
    </source>
</reference>
<evidence type="ECO:0000259" key="4">
    <source>
        <dbReference type="PROSITE" id="PS51898"/>
    </source>
</evidence>
<accession>A0A5C8P2W5</accession>
<organism evidence="5 6">
    <name type="scientific">Cerasibacillus terrae</name>
    <dbReference type="NCBI Taxonomy" id="2498845"/>
    <lineage>
        <taxon>Bacteria</taxon>
        <taxon>Bacillati</taxon>
        <taxon>Bacillota</taxon>
        <taxon>Bacilli</taxon>
        <taxon>Bacillales</taxon>
        <taxon>Bacillaceae</taxon>
        <taxon>Cerasibacillus</taxon>
    </lineage>
</organism>
<dbReference type="EMBL" id="VDUW01000001">
    <property type="protein sequence ID" value="TXL67798.1"/>
    <property type="molecule type" value="Genomic_DNA"/>
</dbReference>
<proteinExistence type="inferred from homology"/>
<dbReference type="GO" id="GO:0006310">
    <property type="term" value="P:DNA recombination"/>
    <property type="evidence" value="ECO:0007669"/>
    <property type="project" value="UniProtKB-KW"/>
</dbReference>
<dbReference type="InterPro" id="IPR002104">
    <property type="entry name" value="Integrase_catalytic"/>
</dbReference>
<sequence>MTTNHSLTNNTNKDKLSLSNITLNKQMIPNLVHNMLNVTLYHKMLDIIDSKNDEDYSYFSDLEMIYLFVHEEKDQDERKNRTKETKQEYLRELLWIYDLFMNHGEIISFHLSNLDIYSIFKNIERKHIRKFQDWLKIVPNGKGNKPYSVATIARKTGIFKSFLTFLYHKKYITKPLHATFKSANIHRRDRPNRDLYTEEAIQLLHYYEKHPIVFGFLSVLLTTGARIREISTARICDLSYDGDGHWLEVIGKGNEKRELFIFPNVFQAIIDFRKRRGLETNLNKNDKSFLFVTARHRPYSYKYLSKYLSDALSRADLPFINDENRSITPHTLRHGFAIISAEEGADIFRIMQALGHKKIETTMIYLEKHEQRKNHVAKKWKNSSIIQSF</sequence>
<dbReference type="PANTHER" id="PTHR30349">
    <property type="entry name" value="PHAGE INTEGRASE-RELATED"/>
    <property type="match status" value="1"/>
</dbReference>
<name>A0A5C8P2W5_9BACI</name>
<dbReference type="AlphaFoldDB" id="A0A5C8P2W5"/>
<dbReference type="InterPro" id="IPR010998">
    <property type="entry name" value="Integrase_recombinase_N"/>
</dbReference>
<keyword evidence="2" id="KW-0238">DNA-binding</keyword>
<evidence type="ECO:0000256" key="1">
    <source>
        <dbReference type="ARBA" id="ARBA00008857"/>
    </source>
</evidence>
<dbReference type="GO" id="GO:0015074">
    <property type="term" value="P:DNA integration"/>
    <property type="evidence" value="ECO:0007669"/>
    <property type="project" value="InterPro"/>
</dbReference>
<comment type="caution">
    <text evidence="5">The sequence shown here is derived from an EMBL/GenBank/DDBJ whole genome shotgun (WGS) entry which is preliminary data.</text>
</comment>
<dbReference type="Proteomes" id="UP000321574">
    <property type="component" value="Unassembled WGS sequence"/>
</dbReference>
<dbReference type="GO" id="GO:0003677">
    <property type="term" value="F:DNA binding"/>
    <property type="evidence" value="ECO:0007669"/>
    <property type="project" value="UniProtKB-KW"/>
</dbReference>
<evidence type="ECO:0000313" key="6">
    <source>
        <dbReference type="Proteomes" id="UP000321574"/>
    </source>
</evidence>